<dbReference type="EMBL" id="ASPP01007208">
    <property type="protein sequence ID" value="ETO27526.1"/>
    <property type="molecule type" value="Genomic_DNA"/>
</dbReference>
<keyword evidence="2" id="KW-1185">Reference proteome</keyword>
<reference evidence="1 2" key="1">
    <citation type="journal article" date="2013" name="Curr. Biol.">
        <title>The Genome of the Foraminiferan Reticulomyxa filosa.</title>
        <authorList>
            <person name="Glockner G."/>
            <person name="Hulsmann N."/>
            <person name="Schleicher M."/>
            <person name="Noegel A.A."/>
            <person name="Eichinger L."/>
            <person name="Gallinger C."/>
            <person name="Pawlowski J."/>
            <person name="Sierra R."/>
            <person name="Euteneuer U."/>
            <person name="Pillet L."/>
            <person name="Moustafa A."/>
            <person name="Platzer M."/>
            <person name="Groth M."/>
            <person name="Szafranski K."/>
            <person name="Schliwa M."/>
        </authorList>
    </citation>
    <scope>NUCLEOTIDE SEQUENCE [LARGE SCALE GENOMIC DNA]</scope>
</reference>
<evidence type="ECO:0000313" key="1">
    <source>
        <dbReference type="EMBL" id="ETO27526.1"/>
    </source>
</evidence>
<gene>
    <name evidence="1" type="ORF">RFI_09607</name>
</gene>
<comment type="caution">
    <text evidence="1">The sequence shown here is derived from an EMBL/GenBank/DDBJ whole genome shotgun (WGS) entry which is preliminary data.</text>
</comment>
<dbReference type="Proteomes" id="UP000023152">
    <property type="component" value="Unassembled WGS sequence"/>
</dbReference>
<dbReference type="AlphaFoldDB" id="X6NNF4"/>
<accession>X6NNF4</accession>
<evidence type="ECO:0000313" key="2">
    <source>
        <dbReference type="Proteomes" id="UP000023152"/>
    </source>
</evidence>
<proteinExistence type="predicted"/>
<organism evidence="1 2">
    <name type="scientific">Reticulomyxa filosa</name>
    <dbReference type="NCBI Taxonomy" id="46433"/>
    <lineage>
        <taxon>Eukaryota</taxon>
        <taxon>Sar</taxon>
        <taxon>Rhizaria</taxon>
        <taxon>Retaria</taxon>
        <taxon>Foraminifera</taxon>
        <taxon>Monothalamids</taxon>
        <taxon>Reticulomyxidae</taxon>
        <taxon>Reticulomyxa</taxon>
    </lineage>
</organism>
<name>X6NNF4_RETFI</name>
<sequence>MRTPSKELIETCKTIRRQQKEDRWQRIVKFRQRLQSSDTNAHELHSMTHEYEEKKESFQLASVLQINTKSIDSVDYTVFRDHSYVHGDTFVLTLSNDELYLSRKQHVDNMRWLVSATSSLQSVTIEQNMEPVMSLLPYNVFISEDYLTIHILTRRLEKTTQKFVISAIGEYLTEAQNNEKILKQHVIFNPQINKECLWHICCDNTIIAQILELSVDCKKPNEVFQKVDDKKLNENGQSKESRADDHELTLLD</sequence>
<protein>
    <submittedName>
        <fullName evidence="1">Uncharacterized protein</fullName>
    </submittedName>
</protein>